<evidence type="ECO:0000313" key="11">
    <source>
        <dbReference type="Proteomes" id="UP001329430"/>
    </source>
</evidence>
<keyword evidence="6" id="KW-0677">Repeat</keyword>
<evidence type="ECO:0000256" key="5">
    <source>
        <dbReference type="ARBA" id="ARBA00022679"/>
    </source>
</evidence>
<dbReference type="Gene3D" id="1.25.40.120">
    <property type="entry name" value="Protein prenylyltransferase"/>
    <property type="match status" value="1"/>
</dbReference>
<dbReference type="EMBL" id="JAVRBK010000003">
    <property type="protein sequence ID" value="KAK5646251.1"/>
    <property type="molecule type" value="Genomic_DNA"/>
</dbReference>
<sequence length="308" mass="36585">MHGRLKVRTTEEQQLIKRKEQQKKLLAYRLGMKQILESRQPDTYDPNSLAICSQLLIVNPDIYTLWNYRKEVVLLEISADNSNDSSSEALVNLLENELKLTEQCLLANPKSYGSWHHRYWILENHPDRNWQNEFDLCSKYLTMDDRNFHCWDYRRLILNKIGVTLGDELKFSTNRININFSNYSSWHYRSTLQALTDDCVQDELSLVKSALFTDPMDSSAWFYLRWLLSNSVVKHEHMKEFLANINQLLELEPDCKWILVAKCWLLKLLGLDEINYKTEEMESYLKLQEIDPMRKGQYVDCLKVLQLY</sequence>
<comment type="function">
    <text evidence="9">Catalyzes the transfer of a geranyl-geranyl moiety from geranyl-geranyl pyrophosphate to cysteines occuring in specific C-terminal amino acid sequences.</text>
</comment>
<dbReference type="FunFam" id="1.25.40.120:FF:000035">
    <property type="entry name" value="Geranylgeranyl transferase type-2 subunit alpha"/>
    <property type="match status" value="1"/>
</dbReference>
<dbReference type="PANTHER" id="PTHR11129">
    <property type="entry name" value="PROTEIN FARNESYLTRANSFERASE ALPHA SUBUNIT/RAB GERANYLGERANYL TRANSFERASE ALPHA SUBUNIT"/>
    <property type="match status" value="1"/>
</dbReference>
<dbReference type="Proteomes" id="UP001329430">
    <property type="component" value="Chromosome 3"/>
</dbReference>
<comment type="similarity">
    <text evidence="1 9">Belongs to the protein prenyltransferase subunit alpha family.</text>
</comment>
<name>A0AAN7ZR88_9COLE</name>
<dbReference type="Pfam" id="PF01239">
    <property type="entry name" value="PPTA"/>
    <property type="match status" value="5"/>
</dbReference>
<reference evidence="10 11" key="1">
    <citation type="journal article" date="2024" name="Insects">
        <title>An Improved Chromosome-Level Genome Assembly of the Firefly Pyrocoelia pectoralis.</title>
        <authorList>
            <person name="Fu X."/>
            <person name="Meyer-Rochow V.B."/>
            <person name="Ballantyne L."/>
            <person name="Zhu X."/>
        </authorList>
    </citation>
    <scope>NUCLEOTIDE SEQUENCE [LARGE SCALE GENOMIC DNA]</scope>
    <source>
        <strain evidence="10">XCY_ONT2</strain>
    </source>
</reference>
<gene>
    <name evidence="10" type="ORF">RI129_004715</name>
</gene>
<dbReference type="AlphaFoldDB" id="A0AAN7ZR88"/>
<evidence type="ECO:0000256" key="7">
    <source>
        <dbReference type="ARBA" id="ARBA00031267"/>
    </source>
</evidence>
<evidence type="ECO:0000256" key="6">
    <source>
        <dbReference type="ARBA" id="ARBA00022737"/>
    </source>
</evidence>
<dbReference type="SUPFAM" id="SSF48439">
    <property type="entry name" value="Protein prenylyltransferase"/>
    <property type="match status" value="1"/>
</dbReference>
<dbReference type="GO" id="GO:0005968">
    <property type="term" value="C:Rab-protein geranylgeranyltransferase complex"/>
    <property type="evidence" value="ECO:0007669"/>
    <property type="project" value="TreeGrafter"/>
</dbReference>
<keyword evidence="5 9" id="KW-0808">Transferase</keyword>
<protein>
    <recommendedName>
        <fullName evidence="3 9">Geranylgeranyl transferase type-2 subunit alpha</fullName>
        <ecNumber evidence="2 9">2.5.1.60</ecNumber>
    </recommendedName>
    <alternativeName>
        <fullName evidence="7 9">Geranylgeranyl transferase type II subunit alpha</fullName>
    </alternativeName>
</protein>
<proteinExistence type="inferred from homology"/>
<dbReference type="PROSITE" id="PS51147">
    <property type="entry name" value="PFTA"/>
    <property type="match status" value="5"/>
</dbReference>
<keyword evidence="11" id="KW-1185">Reference proteome</keyword>
<dbReference type="PANTHER" id="PTHR11129:SF2">
    <property type="entry name" value="GERANYLGERANYL TRANSFERASE TYPE-2 SUBUNIT ALPHA"/>
    <property type="match status" value="1"/>
</dbReference>
<evidence type="ECO:0000256" key="3">
    <source>
        <dbReference type="ARBA" id="ARBA00014772"/>
    </source>
</evidence>
<evidence type="ECO:0000256" key="9">
    <source>
        <dbReference type="RuleBase" id="RU367120"/>
    </source>
</evidence>
<evidence type="ECO:0000313" key="10">
    <source>
        <dbReference type="EMBL" id="KAK5646251.1"/>
    </source>
</evidence>
<comment type="caution">
    <text evidence="10">The sequence shown here is derived from an EMBL/GenBank/DDBJ whole genome shotgun (WGS) entry which is preliminary data.</text>
</comment>
<keyword evidence="4 9" id="KW-0637">Prenyltransferase</keyword>
<comment type="catalytic activity">
    <reaction evidence="8 9">
        <text>geranylgeranyl diphosphate + L-cysteinyl-[protein] = S-geranylgeranyl-L-cysteinyl-[protein] + diphosphate</text>
        <dbReference type="Rhea" id="RHEA:21240"/>
        <dbReference type="Rhea" id="RHEA-COMP:10131"/>
        <dbReference type="Rhea" id="RHEA-COMP:11537"/>
        <dbReference type="ChEBI" id="CHEBI:29950"/>
        <dbReference type="ChEBI" id="CHEBI:33019"/>
        <dbReference type="ChEBI" id="CHEBI:57533"/>
        <dbReference type="ChEBI" id="CHEBI:86021"/>
        <dbReference type="EC" id="2.5.1.60"/>
    </reaction>
</comment>
<evidence type="ECO:0000256" key="2">
    <source>
        <dbReference type="ARBA" id="ARBA00012656"/>
    </source>
</evidence>
<evidence type="ECO:0000256" key="1">
    <source>
        <dbReference type="ARBA" id="ARBA00006734"/>
    </source>
</evidence>
<dbReference type="GO" id="GO:0004663">
    <property type="term" value="F:Rab geranylgeranyltransferase activity"/>
    <property type="evidence" value="ECO:0007669"/>
    <property type="project" value="UniProtKB-UniRule"/>
</dbReference>
<evidence type="ECO:0000256" key="8">
    <source>
        <dbReference type="ARBA" id="ARBA00047658"/>
    </source>
</evidence>
<evidence type="ECO:0000256" key="4">
    <source>
        <dbReference type="ARBA" id="ARBA00022602"/>
    </source>
</evidence>
<dbReference type="GO" id="GO:0097354">
    <property type="term" value="P:prenylation"/>
    <property type="evidence" value="ECO:0007669"/>
    <property type="project" value="UniProtKB-UniRule"/>
</dbReference>
<organism evidence="10 11">
    <name type="scientific">Pyrocoelia pectoralis</name>
    <dbReference type="NCBI Taxonomy" id="417401"/>
    <lineage>
        <taxon>Eukaryota</taxon>
        <taxon>Metazoa</taxon>
        <taxon>Ecdysozoa</taxon>
        <taxon>Arthropoda</taxon>
        <taxon>Hexapoda</taxon>
        <taxon>Insecta</taxon>
        <taxon>Pterygota</taxon>
        <taxon>Neoptera</taxon>
        <taxon>Endopterygota</taxon>
        <taxon>Coleoptera</taxon>
        <taxon>Polyphaga</taxon>
        <taxon>Elateriformia</taxon>
        <taxon>Elateroidea</taxon>
        <taxon>Lampyridae</taxon>
        <taxon>Lampyrinae</taxon>
        <taxon>Pyrocoelia</taxon>
    </lineage>
</organism>
<dbReference type="EC" id="2.5.1.60" evidence="2 9"/>
<accession>A0AAN7ZR88</accession>
<dbReference type="InterPro" id="IPR002088">
    <property type="entry name" value="Prenyl_trans_a"/>
</dbReference>